<proteinExistence type="predicted"/>
<name>A0AAV0GYW9_9ROSI</name>
<protein>
    <submittedName>
        <fullName evidence="2">Uncharacterized protein</fullName>
    </submittedName>
</protein>
<feature type="region of interest" description="Disordered" evidence="1">
    <location>
        <begin position="21"/>
        <end position="50"/>
    </location>
</feature>
<sequence>SVSNGVYEAGKHIGLEARYDQQSGLGVKTRRNLRGKQSSNSDVSSPVSSH</sequence>
<dbReference type="AlphaFoldDB" id="A0AAV0GYW9"/>
<keyword evidence="3" id="KW-1185">Reference proteome</keyword>
<dbReference type="Proteomes" id="UP001154282">
    <property type="component" value="Unassembled WGS sequence"/>
</dbReference>
<feature type="compositionally biased region" description="Low complexity" evidence="1">
    <location>
        <begin position="38"/>
        <end position="50"/>
    </location>
</feature>
<reference evidence="2" key="1">
    <citation type="submission" date="2022-08" db="EMBL/GenBank/DDBJ databases">
        <authorList>
            <person name="Gutierrez-Valencia J."/>
        </authorList>
    </citation>
    <scope>NUCLEOTIDE SEQUENCE</scope>
</reference>
<feature type="non-terminal residue" evidence="2">
    <location>
        <position position="1"/>
    </location>
</feature>
<dbReference type="EMBL" id="CAMGYJ010000002">
    <property type="protein sequence ID" value="CAI0378224.1"/>
    <property type="molecule type" value="Genomic_DNA"/>
</dbReference>
<comment type="caution">
    <text evidence="2">The sequence shown here is derived from an EMBL/GenBank/DDBJ whole genome shotgun (WGS) entry which is preliminary data.</text>
</comment>
<accession>A0AAV0GYW9</accession>
<gene>
    <name evidence="2" type="ORF">LITE_LOCUS1783</name>
</gene>
<evidence type="ECO:0000313" key="3">
    <source>
        <dbReference type="Proteomes" id="UP001154282"/>
    </source>
</evidence>
<evidence type="ECO:0000256" key="1">
    <source>
        <dbReference type="SAM" id="MobiDB-lite"/>
    </source>
</evidence>
<organism evidence="2 3">
    <name type="scientific">Linum tenue</name>
    <dbReference type="NCBI Taxonomy" id="586396"/>
    <lineage>
        <taxon>Eukaryota</taxon>
        <taxon>Viridiplantae</taxon>
        <taxon>Streptophyta</taxon>
        <taxon>Embryophyta</taxon>
        <taxon>Tracheophyta</taxon>
        <taxon>Spermatophyta</taxon>
        <taxon>Magnoliopsida</taxon>
        <taxon>eudicotyledons</taxon>
        <taxon>Gunneridae</taxon>
        <taxon>Pentapetalae</taxon>
        <taxon>rosids</taxon>
        <taxon>fabids</taxon>
        <taxon>Malpighiales</taxon>
        <taxon>Linaceae</taxon>
        <taxon>Linum</taxon>
    </lineage>
</organism>
<evidence type="ECO:0000313" key="2">
    <source>
        <dbReference type="EMBL" id="CAI0378224.1"/>
    </source>
</evidence>